<evidence type="ECO:0000256" key="1">
    <source>
        <dbReference type="SAM" id="MobiDB-lite"/>
    </source>
</evidence>
<feature type="compositionally biased region" description="Low complexity" evidence="1">
    <location>
        <begin position="103"/>
        <end position="114"/>
    </location>
</feature>
<evidence type="ECO:0000313" key="3">
    <source>
        <dbReference type="EMBL" id="KGA12995.1"/>
    </source>
</evidence>
<dbReference type="EMBL" id="JNSL01000205">
    <property type="protein sequence ID" value="KGA12995.1"/>
    <property type="molecule type" value="Genomic_DNA"/>
</dbReference>
<feature type="region of interest" description="Disordered" evidence="1">
    <location>
        <begin position="76"/>
        <end position="137"/>
    </location>
</feature>
<reference evidence="3" key="1">
    <citation type="submission" date="2014-06" db="EMBL/GenBank/DDBJ databases">
        <title>Key roles for freshwater Actinobacteria revealed by deep metagenomic sequencing.</title>
        <authorList>
            <person name="Ghai R."/>
            <person name="Mizuno C.M."/>
            <person name="Picazo A."/>
            <person name="Camacho A."/>
            <person name="Rodriguez-Valera F."/>
        </authorList>
    </citation>
    <scope>NUCLEOTIDE SEQUENCE</scope>
</reference>
<feature type="compositionally biased region" description="Low complexity" evidence="1">
    <location>
        <begin position="76"/>
        <end position="86"/>
    </location>
</feature>
<dbReference type="AlphaFoldDB" id="A0A094PMS0"/>
<feature type="compositionally biased region" description="Polar residues" evidence="1">
    <location>
        <begin position="91"/>
        <end position="102"/>
    </location>
</feature>
<accession>A0A094PMS0</accession>
<keyword evidence="2" id="KW-0472">Membrane</keyword>
<feature type="transmembrane region" description="Helical" evidence="2">
    <location>
        <begin position="48"/>
        <end position="67"/>
    </location>
</feature>
<evidence type="ECO:0000256" key="2">
    <source>
        <dbReference type="SAM" id="Phobius"/>
    </source>
</evidence>
<name>A0A094PMS0_9ZZZZ</name>
<protein>
    <submittedName>
        <fullName evidence="3">Uncharacterized protein</fullName>
    </submittedName>
</protein>
<keyword evidence="2" id="KW-0812">Transmembrane</keyword>
<sequence>MHNNMDSRQQSFCRACGLIVVDSVCPYCSSTIDEPVIHKSKSGYQSRLTSITGVFLLLVAGITPAVVSARESIETATVSSTTTSAAPEMEPTSTTFSNSIATNESKNSKNSTSQKPKRKKPSPTTTNPPGPSGKTWGSTVLWKSADNAYGIDVSVSRLWDSDKPGYIGDFVNVHWYFPTATRIDKTCDESSPPFLEYEQSESIDGGTTVSSNYQYQVPSKRFGCGISGRGATRAGFEMDTWVDMTGKAVAAPVNLHLKLKITNLRTGEVVESPWVLVDWSAIP</sequence>
<comment type="caution">
    <text evidence="3">The sequence shown here is derived from an EMBL/GenBank/DDBJ whole genome shotgun (WGS) entry which is preliminary data.</text>
</comment>
<gene>
    <name evidence="3" type="ORF">GM51_20945</name>
</gene>
<organism evidence="3">
    <name type="scientific">freshwater metagenome</name>
    <dbReference type="NCBI Taxonomy" id="449393"/>
    <lineage>
        <taxon>unclassified sequences</taxon>
        <taxon>metagenomes</taxon>
        <taxon>ecological metagenomes</taxon>
    </lineage>
</organism>
<proteinExistence type="predicted"/>
<keyword evidence="2" id="KW-1133">Transmembrane helix</keyword>